<dbReference type="AlphaFoldDB" id="A0A7Y4GTJ2"/>
<keyword evidence="3" id="KW-1185">Reference proteome</keyword>
<organism evidence="2 3">
    <name type="scientific">Bradyrhizobium australiense</name>
    <dbReference type="NCBI Taxonomy" id="2721161"/>
    <lineage>
        <taxon>Bacteria</taxon>
        <taxon>Pseudomonadati</taxon>
        <taxon>Pseudomonadota</taxon>
        <taxon>Alphaproteobacteria</taxon>
        <taxon>Hyphomicrobiales</taxon>
        <taxon>Nitrobacteraceae</taxon>
        <taxon>Bradyrhizobium</taxon>
    </lineage>
</organism>
<feature type="region of interest" description="Disordered" evidence="1">
    <location>
        <begin position="43"/>
        <end position="62"/>
    </location>
</feature>
<dbReference type="Pfam" id="PF09957">
    <property type="entry name" value="VapB_antitoxin"/>
    <property type="match status" value="1"/>
</dbReference>
<evidence type="ECO:0000313" key="3">
    <source>
        <dbReference type="Proteomes" id="UP000544122"/>
    </source>
</evidence>
<evidence type="ECO:0000256" key="1">
    <source>
        <dbReference type="SAM" id="MobiDB-lite"/>
    </source>
</evidence>
<dbReference type="Proteomes" id="UP000544122">
    <property type="component" value="Unassembled WGS sequence"/>
</dbReference>
<dbReference type="RefSeq" id="WP_171581193.1">
    <property type="nucleotide sequence ID" value="NZ_JAAVLX010000006.1"/>
</dbReference>
<dbReference type="EMBL" id="JAAVLX010000006">
    <property type="protein sequence ID" value="NOJ41616.1"/>
    <property type="molecule type" value="Genomic_DNA"/>
</dbReference>
<protein>
    <submittedName>
        <fullName evidence="2">Type II toxin-antitoxin system VapB family antitoxin</fullName>
    </submittedName>
</protein>
<accession>A0A7Y4GTJ2</accession>
<proteinExistence type="predicted"/>
<comment type="caution">
    <text evidence="2">The sequence shown here is derived from an EMBL/GenBank/DDBJ whole genome shotgun (WGS) entry which is preliminary data.</text>
</comment>
<sequence length="62" mass="6967">MRIEISIDDHLFANARRFAGFADKPAVVRIALKAFVEREAGRRLAKMGGSDPNAEAPPRRRF</sequence>
<dbReference type="InterPro" id="IPR019239">
    <property type="entry name" value="VapB_antitoxin"/>
</dbReference>
<evidence type="ECO:0000313" key="2">
    <source>
        <dbReference type="EMBL" id="NOJ41616.1"/>
    </source>
</evidence>
<reference evidence="2 3" key="1">
    <citation type="submission" date="2020-03" db="EMBL/GenBank/DDBJ databases">
        <title>Bradyrhizobium diversity isolated from nodules of Indigofera sp.</title>
        <authorList>
            <person name="Klepa M."/>
            <person name="Helene L."/>
            <person name="Hungria M."/>
        </authorList>
    </citation>
    <scope>NUCLEOTIDE SEQUENCE [LARGE SCALE GENOMIC DNA]</scope>
    <source>
        <strain evidence="2 3">WSM 1791</strain>
    </source>
</reference>
<name>A0A7Y4GTJ2_9BRAD</name>
<gene>
    <name evidence="2" type="ORF">HCN58_18860</name>
</gene>